<keyword evidence="2" id="KW-0520">NAD</keyword>
<dbReference type="Pfam" id="PF02826">
    <property type="entry name" value="2-Hacid_dh_C"/>
    <property type="match status" value="1"/>
</dbReference>
<name>A0AB35U271_9FIRM</name>
<evidence type="ECO:0000313" key="4">
    <source>
        <dbReference type="EMBL" id="MDX8419570.1"/>
    </source>
</evidence>
<evidence type="ECO:0000259" key="3">
    <source>
        <dbReference type="Pfam" id="PF02826"/>
    </source>
</evidence>
<dbReference type="EMBL" id="JALBUR010000010">
    <property type="protein sequence ID" value="MDX8419570.1"/>
    <property type="molecule type" value="Genomic_DNA"/>
</dbReference>
<keyword evidence="1" id="KW-0560">Oxidoreductase</keyword>
<dbReference type="PANTHER" id="PTHR43333">
    <property type="entry name" value="2-HACID_DH_C DOMAIN-CONTAINING PROTEIN"/>
    <property type="match status" value="1"/>
</dbReference>
<dbReference type="RefSeq" id="WP_370595944.1">
    <property type="nucleotide sequence ID" value="NZ_JALBUR010000010.1"/>
</dbReference>
<dbReference type="GO" id="GO:0016491">
    <property type="term" value="F:oxidoreductase activity"/>
    <property type="evidence" value="ECO:0007669"/>
    <property type="project" value="UniProtKB-KW"/>
</dbReference>
<dbReference type="GO" id="GO:0051287">
    <property type="term" value="F:NAD binding"/>
    <property type="evidence" value="ECO:0007669"/>
    <property type="project" value="InterPro"/>
</dbReference>
<dbReference type="SUPFAM" id="SSF52283">
    <property type="entry name" value="Formate/glycerate dehydrogenase catalytic domain-like"/>
    <property type="match status" value="1"/>
</dbReference>
<comment type="caution">
    <text evidence="4">The sequence shown here is derived from an EMBL/GenBank/DDBJ whole genome shotgun (WGS) entry which is preliminary data.</text>
</comment>
<evidence type="ECO:0000313" key="5">
    <source>
        <dbReference type="Proteomes" id="UP001286174"/>
    </source>
</evidence>
<keyword evidence="5" id="KW-1185">Reference proteome</keyword>
<dbReference type="AlphaFoldDB" id="A0AB35U271"/>
<dbReference type="CDD" id="cd05300">
    <property type="entry name" value="2-Hacid_dh_1"/>
    <property type="match status" value="1"/>
</dbReference>
<accession>A0AB35U271</accession>
<dbReference type="InterPro" id="IPR036291">
    <property type="entry name" value="NAD(P)-bd_dom_sf"/>
</dbReference>
<dbReference type="SUPFAM" id="SSF51735">
    <property type="entry name" value="NAD(P)-binding Rossmann-fold domains"/>
    <property type="match status" value="1"/>
</dbReference>
<dbReference type="InterPro" id="IPR006140">
    <property type="entry name" value="D-isomer_DH_NAD-bd"/>
</dbReference>
<reference evidence="4 5" key="1">
    <citation type="submission" date="2022-03" db="EMBL/GenBank/DDBJ databases">
        <title>Novel taxa within the pig intestine.</title>
        <authorList>
            <person name="Wylensek D."/>
            <person name="Bishof K."/>
            <person name="Afrizal A."/>
            <person name="Clavel T."/>
        </authorList>
    </citation>
    <scope>NUCLEOTIDE SEQUENCE [LARGE SCALE GENOMIC DNA]</scope>
    <source>
        <strain evidence="4 5">CLA-KB-P133</strain>
    </source>
</reference>
<organism evidence="4 5">
    <name type="scientific">Grylomicrobium aquisgranensis</name>
    <dbReference type="NCBI Taxonomy" id="2926318"/>
    <lineage>
        <taxon>Bacteria</taxon>
        <taxon>Bacillati</taxon>
        <taxon>Bacillota</taxon>
        <taxon>Erysipelotrichia</taxon>
        <taxon>Erysipelotrichales</taxon>
        <taxon>Erysipelotrichaceae</taxon>
        <taxon>Grylomicrobium</taxon>
    </lineage>
</organism>
<evidence type="ECO:0000256" key="2">
    <source>
        <dbReference type="ARBA" id="ARBA00023027"/>
    </source>
</evidence>
<dbReference type="Gene3D" id="3.40.50.720">
    <property type="entry name" value="NAD(P)-binding Rossmann-like Domain"/>
    <property type="match status" value="2"/>
</dbReference>
<evidence type="ECO:0000256" key="1">
    <source>
        <dbReference type="ARBA" id="ARBA00023002"/>
    </source>
</evidence>
<protein>
    <submittedName>
        <fullName evidence="4">D-2-hydroxyacid dehydrogenase</fullName>
    </submittedName>
</protein>
<dbReference type="PANTHER" id="PTHR43333:SF1">
    <property type="entry name" value="D-ISOMER SPECIFIC 2-HYDROXYACID DEHYDROGENASE NAD-BINDING DOMAIN-CONTAINING PROTEIN"/>
    <property type="match status" value="1"/>
</dbReference>
<sequence>MKILFVTEIPEEKKQCFTDLAGEDITFVSRKEVTDAQLMEAEVIMGNVPPARLAGCTKLKWLQLDSAGADAYAKLPGDFVLTNASGAYGPAISEYMLACMLRTLKKLDDYEDLQKSHDWVNLGSVRTISQLHVLCLGMGDIGTHFAKKVKALGAHVIGVRRHIRELPEGFDEQYEIQDLEKLLPEADVIAMSLPQTPDTIHIMNKEHLALTKPGSILINVGRGSAIDETALIPLQKNDHFAGVCLDVFEHEPLPKNNPLWNLPHTLCTPHIAGRFNAEVTYDRVLSIFADNLKRYLAGEPLHHTVDRKLGY</sequence>
<proteinExistence type="predicted"/>
<gene>
    <name evidence="4" type="ORF">MOZ60_05640</name>
</gene>
<dbReference type="Proteomes" id="UP001286174">
    <property type="component" value="Unassembled WGS sequence"/>
</dbReference>
<feature type="domain" description="D-isomer specific 2-hydroxyacid dehydrogenase NAD-binding" evidence="3">
    <location>
        <begin position="97"/>
        <end position="272"/>
    </location>
</feature>